<keyword evidence="8" id="KW-1185">Reference proteome</keyword>
<keyword evidence="4 6" id="KW-0472">Membrane</keyword>
<dbReference type="Proteomes" id="UP000054736">
    <property type="component" value="Unassembled WGS sequence"/>
</dbReference>
<feature type="transmembrane region" description="Helical" evidence="6">
    <location>
        <begin position="175"/>
        <end position="197"/>
    </location>
</feature>
<dbReference type="AlphaFoldDB" id="A0A0W0SMY0"/>
<evidence type="ECO:0000313" key="8">
    <source>
        <dbReference type="Proteomes" id="UP000054736"/>
    </source>
</evidence>
<feature type="transmembrane region" description="Helical" evidence="6">
    <location>
        <begin position="21"/>
        <end position="42"/>
    </location>
</feature>
<proteinExistence type="predicted"/>
<comment type="caution">
    <text evidence="7">The sequence shown here is derived from an EMBL/GenBank/DDBJ whole genome shotgun (WGS) entry which is preliminary data.</text>
</comment>
<evidence type="ECO:0000256" key="6">
    <source>
        <dbReference type="SAM" id="Phobius"/>
    </source>
</evidence>
<evidence type="ECO:0000256" key="4">
    <source>
        <dbReference type="ARBA" id="ARBA00023136"/>
    </source>
</evidence>
<dbReference type="GO" id="GO:0005384">
    <property type="term" value="F:manganese ion transmembrane transporter activity"/>
    <property type="evidence" value="ECO:0007669"/>
    <property type="project" value="InterPro"/>
</dbReference>
<protein>
    <submittedName>
        <fullName evidence="7">Integral membrane protein</fullName>
    </submittedName>
</protein>
<evidence type="ECO:0000256" key="1">
    <source>
        <dbReference type="ARBA" id="ARBA00004127"/>
    </source>
</evidence>
<evidence type="ECO:0000313" key="7">
    <source>
        <dbReference type="EMBL" id="KTC84775.1"/>
    </source>
</evidence>
<feature type="transmembrane region" description="Helical" evidence="6">
    <location>
        <begin position="48"/>
        <end position="69"/>
    </location>
</feature>
<keyword evidence="5" id="KW-0175">Coiled coil</keyword>
<gene>
    <name evidence="7" type="ORF">Ldro_2939</name>
</gene>
<feature type="transmembrane region" description="Helical" evidence="6">
    <location>
        <begin position="148"/>
        <end position="169"/>
    </location>
</feature>
<evidence type="ECO:0000256" key="3">
    <source>
        <dbReference type="ARBA" id="ARBA00022989"/>
    </source>
</evidence>
<dbReference type="PANTHER" id="PTHR31851">
    <property type="entry name" value="FE(2+)/MN(2+) TRANSPORTER PCL1"/>
    <property type="match status" value="1"/>
</dbReference>
<dbReference type="EMBL" id="LNXY01000031">
    <property type="protein sequence ID" value="KTC84775.1"/>
    <property type="molecule type" value="Genomic_DNA"/>
</dbReference>
<keyword evidence="3 6" id="KW-1133">Transmembrane helix</keyword>
<comment type="subcellular location">
    <subcellularLocation>
        <location evidence="1">Endomembrane system</location>
        <topology evidence="1">Multi-pass membrane protein</topology>
    </subcellularLocation>
</comment>
<evidence type="ECO:0000256" key="2">
    <source>
        <dbReference type="ARBA" id="ARBA00022692"/>
    </source>
</evidence>
<dbReference type="GO" id="GO:0030026">
    <property type="term" value="P:intracellular manganese ion homeostasis"/>
    <property type="evidence" value="ECO:0007669"/>
    <property type="project" value="InterPro"/>
</dbReference>
<name>A0A0W0SMY0_9GAMM</name>
<dbReference type="GO" id="GO:0012505">
    <property type="term" value="C:endomembrane system"/>
    <property type="evidence" value="ECO:0007669"/>
    <property type="project" value="UniProtKB-SubCell"/>
</dbReference>
<organism evidence="7 8">
    <name type="scientific">Legionella drozanskii LLAP-1</name>
    <dbReference type="NCBI Taxonomy" id="1212489"/>
    <lineage>
        <taxon>Bacteria</taxon>
        <taxon>Pseudomonadati</taxon>
        <taxon>Pseudomonadota</taxon>
        <taxon>Gammaproteobacteria</taxon>
        <taxon>Legionellales</taxon>
        <taxon>Legionellaceae</taxon>
        <taxon>Legionella</taxon>
    </lineage>
</organism>
<dbReference type="CDD" id="cd02432">
    <property type="entry name" value="Nodulin-21_like_1"/>
    <property type="match status" value="1"/>
</dbReference>
<feature type="transmembrane region" description="Helical" evidence="6">
    <location>
        <begin position="209"/>
        <end position="230"/>
    </location>
</feature>
<dbReference type="InterPro" id="IPR008217">
    <property type="entry name" value="Ccc1_fam"/>
</dbReference>
<dbReference type="PATRIC" id="fig|1212489.4.peg.3103"/>
<sequence length="231" mass="24596">MYMQHKEYHRIERIGWLRAAVLGANDGIISTASLLIGVAAAHTPYNGIFIAGIAGLIAGAMSMAAGEYISVSSQADTEKSALKREMTELQENLPNEIEELTAIYINRGLQRDFAEEVVKQLMAKDALGTHARDELGITEVTSARPFQAALFSACSFTVGSLLPLLMIFIVPRIYLIPSVLIMAVLFLALLGAVAAKVGGARIVLGSLRVVIWGTIAMLVSAGIGSLLGIVV</sequence>
<evidence type="ECO:0000256" key="5">
    <source>
        <dbReference type="SAM" id="Coils"/>
    </source>
</evidence>
<keyword evidence="2 6" id="KW-0812">Transmembrane</keyword>
<accession>A0A0W0SMY0</accession>
<feature type="coiled-coil region" evidence="5">
    <location>
        <begin position="72"/>
        <end position="99"/>
    </location>
</feature>
<dbReference type="STRING" id="1212489.Ldro_2939"/>
<dbReference type="Pfam" id="PF01988">
    <property type="entry name" value="VIT1"/>
    <property type="match status" value="1"/>
</dbReference>
<reference evidence="7 8" key="1">
    <citation type="submission" date="2015-11" db="EMBL/GenBank/DDBJ databases">
        <title>Genomic analysis of 38 Legionella species identifies large and diverse effector repertoires.</title>
        <authorList>
            <person name="Burstein D."/>
            <person name="Amaro F."/>
            <person name="Zusman T."/>
            <person name="Lifshitz Z."/>
            <person name="Cohen O."/>
            <person name="Gilbert J.A."/>
            <person name="Pupko T."/>
            <person name="Shuman H.A."/>
            <person name="Segal G."/>
        </authorList>
    </citation>
    <scope>NUCLEOTIDE SEQUENCE [LARGE SCALE GENOMIC DNA]</scope>
    <source>
        <strain evidence="7 8">ATCC 700990</strain>
    </source>
</reference>